<protein>
    <submittedName>
        <fullName evidence="1">Uncharacterized protein</fullName>
    </submittedName>
</protein>
<accession>X0YEU8</accession>
<dbReference type="EMBL" id="BARS01043039">
    <property type="protein sequence ID" value="GAG35351.1"/>
    <property type="molecule type" value="Genomic_DNA"/>
</dbReference>
<proteinExistence type="predicted"/>
<sequence>MNWYKTAKSLQDFIAQYRVTDPFLIFFVNKHEPMIPWSEIDSQEDLENMIENVFIPELYAKIDRNSDDNYYLKHVDLEREFNAYPDDPDVQAVRRLYRQNPEQAQELRLQQLNDIKQTKFNEWWDVLDVKYKDNKPF</sequence>
<evidence type="ECO:0000313" key="1">
    <source>
        <dbReference type="EMBL" id="GAG35351.1"/>
    </source>
</evidence>
<gene>
    <name evidence="1" type="ORF">S01H1_65216</name>
</gene>
<feature type="non-terminal residue" evidence="1">
    <location>
        <position position="137"/>
    </location>
</feature>
<comment type="caution">
    <text evidence="1">The sequence shown here is derived from an EMBL/GenBank/DDBJ whole genome shotgun (WGS) entry which is preliminary data.</text>
</comment>
<name>X0YEU8_9ZZZZ</name>
<reference evidence="1" key="1">
    <citation type="journal article" date="2014" name="Front. Microbiol.">
        <title>High frequency of phylogenetically diverse reductive dehalogenase-homologous genes in deep subseafloor sedimentary metagenomes.</title>
        <authorList>
            <person name="Kawai M."/>
            <person name="Futagami T."/>
            <person name="Toyoda A."/>
            <person name="Takaki Y."/>
            <person name="Nishi S."/>
            <person name="Hori S."/>
            <person name="Arai W."/>
            <person name="Tsubouchi T."/>
            <person name="Morono Y."/>
            <person name="Uchiyama I."/>
            <person name="Ito T."/>
            <person name="Fujiyama A."/>
            <person name="Inagaki F."/>
            <person name="Takami H."/>
        </authorList>
    </citation>
    <scope>NUCLEOTIDE SEQUENCE</scope>
    <source>
        <strain evidence="1">Expedition CK06-06</strain>
    </source>
</reference>
<dbReference type="AlphaFoldDB" id="X0YEU8"/>
<organism evidence="1">
    <name type="scientific">marine sediment metagenome</name>
    <dbReference type="NCBI Taxonomy" id="412755"/>
    <lineage>
        <taxon>unclassified sequences</taxon>
        <taxon>metagenomes</taxon>
        <taxon>ecological metagenomes</taxon>
    </lineage>
</organism>